<dbReference type="Pfam" id="PF02595">
    <property type="entry name" value="Gly_kinase"/>
    <property type="match status" value="1"/>
</dbReference>
<dbReference type="Proteomes" id="UP001141183">
    <property type="component" value="Unassembled WGS sequence"/>
</dbReference>
<dbReference type="SUPFAM" id="SSF110738">
    <property type="entry name" value="Glycerate kinase I"/>
    <property type="match status" value="1"/>
</dbReference>
<dbReference type="GO" id="GO:0031388">
    <property type="term" value="P:organic acid phosphorylation"/>
    <property type="evidence" value="ECO:0007669"/>
    <property type="project" value="UniProtKB-UniRule"/>
</dbReference>
<dbReference type="NCBIfam" id="TIGR00045">
    <property type="entry name" value="glycerate kinase"/>
    <property type="match status" value="1"/>
</dbReference>
<gene>
    <name evidence="5" type="ORF">NE398_06735</name>
</gene>
<dbReference type="GeneID" id="93042733"/>
<keyword evidence="2 4" id="KW-0808">Transferase</keyword>
<reference evidence="5" key="1">
    <citation type="submission" date="2022-05" db="EMBL/GenBank/DDBJ databases">
        <title>Draft genome sequence of Clostridium tertium strain CP3 isolated from Peru.</title>
        <authorList>
            <person name="Hurtado R."/>
            <person name="Lima L."/>
            <person name="Sousa T."/>
            <person name="Jaiswal A.K."/>
            <person name="Tiwari S."/>
            <person name="Maturrano L."/>
            <person name="Brenig B."/>
            <person name="Azevedo V."/>
        </authorList>
    </citation>
    <scope>NUCLEOTIDE SEQUENCE</scope>
    <source>
        <strain evidence="5">CP3</strain>
    </source>
</reference>
<dbReference type="PANTHER" id="PTHR21599">
    <property type="entry name" value="GLYCERATE KINASE"/>
    <property type="match status" value="1"/>
</dbReference>
<dbReference type="RefSeq" id="WP_008677681.1">
    <property type="nucleotide sequence ID" value="NZ_BAAACM010000003.1"/>
</dbReference>
<evidence type="ECO:0000256" key="2">
    <source>
        <dbReference type="ARBA" id="ARBA00022679"/>
    </source>
</evidence>
<dbReference type="AlphaFoldDB" id="A0A9X4B251"/>
<dbReference type="Gene3D" id="3.40.50.10350">
    <property type="entry name" value="Glycerate kinase, domain 1"/>
    <property type="match status" value="1"/>
</dbReference>
<evidence type="ECO:0000256" key="1">
    <source>
        <dbReference type="ARBA" id="ARBA00006284"/>
    </source>
</evidence>
<keyword evidence="6" id="KW-1185">Reference proteome</keyword>
<keyword evidence="3 4" id="KW-0418">Kinase</keyword>
<organism evidence="5 6">
    <name type="scientific">Clostridium tertium</name>
    <dbReference type="NCBI Taxonomy" id="1559"/>
    <lineage>
        <taxon>Bacteria</taxon>
        <taxon>Bacillati</taxon>
        <taxon>Bacillota</taxon>
        <taxon>Clostridia</taxon>
        <taxon>Eubacteriales</taxon>
        <taxon>Clostridiaceae</taxon>
        <taxon>Clostridium</taxon>
    </lineage>
</organism>
<sequence length="376" mass="39630">MKFILAPDSFKESMTSKDACNAMERGIKKVIKDAICIKVPMADGGEGTVEALVEATEGRFVSAVVTDPLGHRKINATYGILGNGEKAIIEMASASGIHLVEGKNRNPLITTTYGTGELILDAINRGIKHIIIGIGGSATNDGGAGMIQALGAHLLDKEGKELNFGGSELIKLNTIDLTNFDKRLNDVIFEVACDVNNPLIGENGASRIFGPQKGATEDMIIQLDEALANYAEVIKRELGIDVANVEGAGAAGGVGAALLAFFNGRLKSGIELIIKHTDLENKIKEADFVFTGEGSIDSQTIFGKTPMGVASVAKKSGVKTIAFAGKIGEGAENLYDIGINSIFGIIRGVCSLEEALKNGEINLEKTVENVVRTLIL</sequence>
<dbReference type="InterPro" id="IPR036129">
    <property type="entry name" value="Glycerate_kinase_sf"/>
</dbReference>
<name>A0A9X4B251_9CLOT</name>
<dbReference type="InterPro" id="IPR004381">
    <property type="entry name" value="Glycerate_kinase"/>
</dbReference>
<dbReference type="PIRSF" id="PIRSF006078">
    <property type="entry name" value="GlxK"/>
    <property type="match status" value="1"/>
</dbReference>
<dbReference type="InterPro" id="IPR018193">
    <property type="entry name" value="Glyc_kinase_flavodox-like_fold"/>
</dbReference>
<evidence type="ECO:0000313" key="6">
    <source>
        <dbReference type="Proteomes" id="UP001141183"/>
    </source>
</evidence>
<comment type="similarity">
    <text evidence="1 4">Belongs to the glycerate kinase type-1 family.</text>
</comment>
<evidence type="ECO:0000256" key="4">
    <source>
        <dbReference type="PIRNR" id="PIRNR006078"/>
    </source>
</evidence>
<protein>
    <submittedName>
        <fullName evidence="5">Glycerate kinase</fullName>
    </submittedName>
</protein>
<dbReference type="EMBL" id="JAMRYU010000005">
    <property type="protein sequence ID" value="MDC4239858.1"/>
    <property type="molecule type" value="Genomic_DNA"/>
</dbReference>
<dbReference type="Gene3D" id="3.90.1510.10">
    <property type="entry name" value="Glycerate kinase, domain 2"/>
    <property type="match status" value="1"/>
</dbReference>
<dbReference type="GO" id="GO:0008887">
    <property type="term" value="F:glycerate kinase activity"/>
    <property type="evidence" value="ECO:0007669"/>
    <property type="project" value="UniProtKB-UniRule"/>
</dbReference>
<proteinExistence type="inferred from homology"/>
<dbReference type="PANTHER" id="PTHR21599:SF0">
    <property type="entry name" value="GLYCERATE KINASE"/>
    <property type="match status" value="1"/>
</dbReference>
<dbReference type="InterPro" id="IPR018197">
    <property type="entry name" value="Glycerate_kinase_RE-like"/>
</dbReference>
<comment type="caution">
    <text evidence="5">The sequence shown here is derived from an EMBL/GenBank/DDBJ whole genome shotgun (WGS) entry which is preliminary data.</text>
</comment>
<accession>A0A9X4B251</accession>
<evidence type="ECO:0000313" key="5">
    <source>
        <dbReference type="EMBL" id="MDC4239858.1"/>
    </source>
</evidence>
<evidence type="ECO:0000256" key="3">
    <source>
        <dbReference type="ARBA" id="ARBA00022777"/>
    </source>
</evidence>